<dbReference type="Proteomes" id="UP001550739">
    <property type="component" value="Unassembled WGS sequence"/>
</dbReference>
<gene>
    <name evidence="1" type="ORF">AB0E89_32065</name>
</gene>
<dbReference type="EMBL" id="JBEZVE010000019">
    <property type="protein sequence ID" value="MEU3785122.1"/>
    <property type="molecule type" value="Genomic_DNA"/>
</dbReference>
<evidence type="ECO:0008006" key="3">
    <source>
        <dbReference type="Google" id="ProtNLM"/>
    </source>
</evidence>
<reference evidence="1 2" key="1">
    <citation type="submission" date="2024-06" db="EMBL/GenBank/DDBJ databases">
        <title>The Natural Products Discovery Center: Release of the First 8490 Sequenced Strains for Exploring Actinobacteria Biosynthetic Diversity.</title>
        <authorList>
            <person name="Kalkreuter E."/>
            <person name="Kautsar S.A."/>
            <person name="Yang D."/>
            <person name="Bader C.D."/>
            <person name="Teijaro C.N."/>
            <person name="Fluegel L."/>
            <person name="Davis C.M."/>
            <person name="Simpson J.R."/>
            <person name="Lauterbach L."/>
            <person name="Steele A.D."/>
            <person name="Gui C."/>
            <person name="Meng S."/>
            <person name="Li G."/>
            <person name="Viehrig K."/>
            <person name="Ye F."/>
            <person name="Su P."/>
            <person name="Kiefer A.F."/>
            <person name="Nichols A."/>
            <person name="Cepeda A.J."/>
            <person name="Yan W."/>
            <person name="Fan B."/>
            <person name="Jiang Y."/>
            <person name="Adhikari A."/>
            <person name="Zheng C.-J."/>
            <person name="Schuster L."/>
            <person name="Cowan T.M."/>
            <person name="Smanski M.J."/>
            <person name="Chevrette M.G."/>
            <person name="De Carvalho L.P.S."/>
            <person name="Shen B."/>
        </authorList>
    </citation>
    <scope>NUCLEOTIDE SEQUENCE [LARGE SCALE GENOMIC DNA]</scope>
    <source>
        <strain evidence="1 2">NPDC033843</strain>
    </source>
</reference>
<protein>
    <recommendedName>
        <fullName evidence="3">CARDB domain-containing protein</fullName>
    </recommendedName>
</protein>
<name>A0ABV2ZRE5_9ACTN</name>
<evidence type="ECO:0000313" key="1">
    <source>
        <dbReference type="EMBL" id="MEU3785122.1"/>
    </source>
</evidence>
<accession>A0ABV2ZRE5</accession>
<comment type="caution">
    <text evidence="1">The sequence shown here is derived from an EMBL/GenBank/DDBJ whole genome shotgun (WGS) entry which is preliminary data.</text>
</comment>
<evidence type="ECO:0000313" key="2">
    <source>
        <dbReference type="Proteomes" id="UP001550739"/>
    </source>
</evidence>
<proteinExistence type="predicted"/>
<keyword evidence="2" id="KW-1185">Reference proteome</keyword>
<organism evidence="1 2">
    <name type="scientific">Streptomyces sp. 900129855</name>
    <dbReference type="NCBI Taxonomy" id="3155129"/>
    <lineage>
        <taxon>Bacteria</taxon>
        <taxon>Bacillati</taxon>
        <taxon>Actinomycetota</taxon>
        <taxon>Actinomycetes</taxon>
        <taxon>Kitasatosporales</taxon>
        <taxon>Streptomycetaceae</taxon>
        <taxon>Streptomyces</taxon>
    </lineage>
</organism>
<dbReference type="InterPro" id="IPR013783">
    <property type="entry name" value="Ig-like_fold"/>
</dbReference>
<dbReference type="Gene3D" id="2.60.40.10">
    <property type="entry name" value="Immunoglobulins"/>
    <property type="match status" value="1"/>
</dbReference>
<dbReference type="RefSeq" id="WP_361706657.1">
    <property type="nucleotide sequence ID" value="NZ_JBEZVE010000019.1"/>
</dbReference>
<sequence>MPANITLDDQVTFVTDPVNPCSGTDFLVTWQEKNVGDEASGDYQDIFDMDDQGSGDSQSIKCSALGAGESVSRSATFNLPAGNYTMSLVINGQGPAVLGNVIIADCV</sequence>